<proteinExistence type="predicted"/>
<keyword evidence="2" id="KW-1133">Transmembrane helix</keyword>
<organism evidence="3 4">
    <name type="scientific">Methanobrevibacter olleyae</name>
    <dbReference type="NCBI Taxonomy" id="294671"/>
    <lineage>
        <taxon>Archaea</taxon>
        <taxon>Methanobacteriati</taxon>
        <taxon>Methanobacteriota</taxon>
        <taxon>Methanomada group</taxon>
        <taxon>Methanobacteria</taxon>
        <taxon>Methanobacteriales</taxon>
        <taxon>Methanobacteriaceae</taxon>
        <taxon>Methanobrevibacter</taxon>
    </lineage>
</organism>
<feature type="transmembrane region" description="Helical" evidence="2">
    <location>
        <begin position="21"/>
        <end position="39"/>
    </location>
</feature>
<protein>
    <submittedName>
        <fullName evidence="3">Adhesin-like protein</fullName>
    </submittedName>
</protein>
<dbReference type="PATRIC" id="fig|294671.3.peg.812"/>
<dbReference type="KEGG" id="mol:YLM1_0779"/>
<reference evidence="4" key="2">
    <citation type="submission" date="2016-02" db="EMBL/GenBank/DDBJ databases">
        <title>The draft genome sequence of the rumen methanogen Methanobrevibacter olleyae YLM1.</title>
        <authorList>
            <consortium name="New Zealand Agricultural Greenhouse Gas Research Centre/Pastoral Greenhouse Gas Research Consortium"/>
            <person name="Kelly W.J."/>
            <person name="Li D."/>
            <person name="Lambie S.C."/>
            <person name="Attwood G.T."/>
            <person name="Altermann E."/>
            <person name="Leahy S.C."/>
        </authorList>
    </citation>
    <scope>NUCLEOTIDE SEQUENCE [LARGE SCALE GENOMIC DNA]</scope>
    <source>
        <strain evidence="4">YLM1</strain>
    </source>
</reference>
<feature type="compositionally biased region" description="Polar residues" evidence="1">
    <location>
        <begin position="102"/>
        <end position="111"/>
    </location>
</feature>
<reference evidence="3 4" key="1">
    <citation type="journal article" date="2016" name="Genome Announc.">
        <title>Draft Genome Sequence of the Rumen Methanogen Methanobrevibacter olleyae YLM1.</title>
        <authorList>
            <person name="Kelly W.J."/>
            <person name="Li D."/>
            <person name="Lambie S.C."/>
            <person name="Cox F."/>
            <person name="Attwood G.T."/>
            <person name="Altermann E."/>
            <person name="Leahy S.C."/>
        </authorList>
    </citation>
    <scope>NUCLEOTIDE SEQUENCE [LARGE SCALE GENOMIC DNA]</scope>
    <source>
        <strain evidence="3 4">YLM1</strain>
    </source>
</reference>
<dbReference type="EMBL" id="CP014265">
    <property type="protein sequence ID" value="AMK15336.1"/>
    <property type="molecule type" value="Genomic_DNA"/>
</dbReference>
<keyword evidence="2" id="KW-0812">Transmembrane</keyword>
<sequence>MYLTERFFKEDTKFMKCNKSYILLISLISIFILLGLNAVSATDDMNNQLLADNSAQDSVIGGNDDIDNNMNGVKDLSQGKNTEYYTSSGSGDDNFVGENNEDYTTGSSSGEDNLAEDPSDTTIESENGTFKYGEDIKINVSVKDNENNTINITKDNLEVLENDNKLDFTLDNESRIVLNQLPIGEHILNIKFLANGTYLESETTSNITVVPSATTIEASDLNVKVGYDIIISLLIKDEFNNTVGFKKENIIIYCDEEEINFTLTNSGINLTGLKEKENYASGAVYTINITYSGNENYTGSEKNITVTILANNTINTNDTFNVNNHTKNVTVPISVTNTNINGTNVTVTTLNLTKDDIKLILEYNNGTDNISDEINEFNLTGENGTYTINFNTAKLNNSKLTIIYADGTINETNKTVTLKGVIGAYIVPINVKVDYQSGEFKFQVLDSVTNLPLKNTIIKVGGVIFHTFTDGSSMSPSKEFTTDNNGYIVIKNINLFNTYDFTGALYNFTSLPVGKYNLSFKSSDDSLVLDDKSEITVNKVKAKIIAANLVGEFGNVLTYSFKLVNAKTNEVIKLANVQFRINSSNIDAVRNGTTNMSGIYTSPSLNLYAGNYSIILRSLSSNVDCDSVKKTLTVNKRVATLTASNRNILYGSAPIAIVKVTDKKTGKVLANAYVLIRVYVNAKKTTNFAVMTDSKGYARLITKLAIGKHKMFISVLDNNFKSSTLKRYVNIKKTSGKFSASKVSTYYKSGKLFKIKLTNSKNKAAMYGASMNIKVFISKNKYYNYTGATSANGLVQFKIQYKPGTYKVVVSSNDKGYSAKSITRQIKVSKSPIKISPKSLKVKKGKYFKVKVTSKKSKKLLSGVKVKVKVYTAKKFKTYTIKTNKKGIASLKIRQKVGKHKVVLSPSSTNYYKASTVSKTLKVTK</sequence>
<keyword evidence="2" id="KW-0472">Membrane</keyword>
<dbReference type="RefSeq" id="WP_145884758.1">
    <property type="nucleotide sequence ID" value="NZ_CP014265.1"/>
</dbReference>
<dbReference type="AlphaFoldDB" id="A0A126QZV3"/>
<evidence type="ECO:0000256" key="2">
    <source>
        <dbReference type="SAM" id="Phobius"/>
    </source>
</evidence>
<feature type="compositionally biased region" description="Low complexity" evidence="1">
    <location>
        <begin position="61"/>
        <end position="72"/>
    </location>
</feature>
<keyword evidence="4" id="KW-1185">Reference proteome</keyword>
<accession>A0A126QZV3</accession>
<feature type="region of interest" description="Disordered" evidence="1">
    <location>
        <begin position="61"/>
        <end position="128"/>
    </location>
</feature>
<name>A0A126QZV3_METOL</name>
<evidence type="ECO:0000313" key="3">
    <source>
        <dbReference type="EMBL" id="AMK15336.1"/>
    </source>
</evidence>
<dbReference type="GeneID" id="28489075"/>
<gene>
    <name evidence="3" type="ORF">YLM1_0779</name>
</gene>
<evidence type="ECO:0000313" key="4">
    <source>
        <dbReference type="Proteomes" id="UP000066376"/>
    </source>
</evidence>
<feature type="compositionally biased region" description="Polar residues" evidence="1">
    <location>
        <begin position="78"/>
        <end position="91"/>
    </location>
</feature>
<evidence type="ECO:0000256" key="1">
    <source>
        <dbReference type="SAM" id="MobiDB-lite"/>
    </source>
</evidence>
<dbReference type="Proteomes" id="UP000066376">
    <property type="component" value="Chromosome"/>
</dbReference>